<dbReference type="GO" id="GO:0004407">
    <property type="term" value="F:histone deacetylase activity"/>
    <property type="evidence" value="ECO:0007669"/>
    <property type="project" value="TreeGrafter"/>
</dbReference>
<gene>
    <name evidence="2" type="ORF">CUNI_LOCUS2307</name>
</gene>
<dbReference type="EMBL" id="CAJHNH020000295">
    <property type="protein sequence ID" value="CAG5116749.1"/>
    <property type="molecule type" value="Genomic_DNA"/>
</dbReference>
<feature type="non-terminal residue" evidence="2">
    <location>
        <position position="1"/>
    </location>
</feature>
<dbReference type="SUPFAM" id="SSF52768">
    <property type="entry name" value="Arginase/deacetylase"/>
    <property type="match status" value="1"/>
</dbReference>
<organism evidence="2 3">
    <name type="scientific">Candidula unifasciata</name>
    <dbReference type="NCBI Taxonomy" id="100452"/>
    <lineage>
        <taxon>Eukaryota</taxon>
        <taxon>Metazoa</taxon>
        <taxon>Spiralia</taxon>
        <taxon>Lophotrochozoa</taxon>
        <taxon>Mollusca</taxon>
        <taxon>Gastropoda</taxon>
        <taxon>Heterobranchia</taxon>
        <taxon>Euthyneura</taxon>
        <taxon>Panpulmonata</taxon>
        <taxon>Eupulmonata</taxon>
        <taxon>Stylommatophora</taxon>
        <taxon>Helicina</taxon>
        <taxon>Helicoidea</taxon>
        <taxon>Geomitridae</taxon>
        <taxon>Candidula</taxon>
    </lineage>
</organism>
<comment type="caution">
    <text evidence="2">The sequence shown here is derived from an EMBL/GenBank/DDBJ whole genome shotgun (WGS) entry which is preliminary data.</text>
</comment>
<evidence type="ECO:0000313" key="3">
    <source>
        <dbReference type="Proteomes" id="UP000678393"/>
    </source>
</evidence>
<dbReference type="Gene3D" id="3.40.800.20">
    <property type="entry name" value="Histone deacetylase domain"/>
    <property type="match status" value="1"/>
</dbReference>
<name>A0A8S3YIB0_9EUPU</name>
<proteinExistence type="predicted"/>
<dbReference type="GO" id="GO:0000118">
    <property type="term" value="C:histone deacetylase complex"/>
    <property type="evidence" value="ECO:0007669"/>
    <property type="project" value="TreeGrafter"/>
</dbReference>
<protein>
    <recommendedName>
        <fullName evidence="1">Histone deacetylase domain-containing protein</fullName>
    </recommendedName>
</protein>
<accession>A0A8S3YIB0</accession>
<dbReference type="PANTHER" id="PTHR10625:SF38">
    <property type="entry name" value="HISTONE DEACETYLASE 6, ISOFORM G"/>
    <property type="match status" value="1"/>
</dbReference>
<evidence type="ECO:0000313" key="2">
    <source>
        <dbReference type="EMBL" id="CAG5116749.1"/>
    </source>
</evidence>
<dbReference type="InterPro" id="IPR023801">
    <property type="entry name" value="His_deacetylse_dom"/>
</dbReference>
<dbReference type="OrthoDB" id="424012at2759"/>
<dbReference type="InterPro" id="IPR037138">
    <property type="entry name" value="His_deacetylse_dom_sf"/>
</dbReference>
<dbReference type="AlphaFoldDB" id="A0A8S3YIB0"/>
<feature type="domain" description="Histone deacetylase" evidence="1">
    <location>
        <begin position="23"/>
        <end position="117"/>
    </location>
</feature>
<keyword evidence="3" id="KW-1185">Reference proteome</keyword>
<dbReference type="Pfam" id="PF00850">
    <property type="entry name" value="Hist_deacetyl"/>
    <property type="match status" value="1"/>
</dbReference>
<dbReference type="GO" id="GO:0040029">
    <property type="term" value="P:epigenetic regulation of gene expression"/>
    <property type="evidence" value="ECO:0007669"/>
    <property type="project" value="TreeGrafter"/>
</dbReference>
<evidence type="ECO:0000259" key="1">
    <source>
        <dbReference type="Pfam" id="PF00850"/>
    </source>
</evidence>
<reference evidence="2" key="1">
    <citation type="submission" date="2021-04" db="EMBL/GenBank/DDBJ databases">
        <authorList>
            <consortium name="Molecular Ecology Group"/>
        </authorList>
    </citation>
    <scope>NUCLEOTIDE SEQUENCE</scope>
</reference>
<dbReference type="InterPro" id="IPR023696">
    <property type="entry name" value="Ureohydrolase_dom_sf"/>
</dbReference>
<dbReference type="PANTHER" id="PTHR10625">
    <property type="entry name" value="HISTONE DEACETYLASE HDAC1-RELATED"/>
    <property type="match status" value="1"/>
</dbReference>
<sequence length="125" mass="14570">RTGVVFNERLASHFNAWNKDFTERPQRLLRSIERCSELGLLQRCKRIPLRKATEAELLSCHTKKHIELLKDTETMNEEQLKSVSQKYDYIYFHEKSNENAVLTVGGLIDLVDEVLFGKSPWCRGC</sequence>
<dbReference type="Proteomes" id="UP000678393">
    <property type="component" value="Unassembled WGS sequence"/>
</dbReference>